<protein>
    <submittedName>
        <fullName evidence="2">GNAT family N-acetyltransferase</fullName>
    </submittedName>
</protein>
<dbReference type="Pfam" id="PF13673">
    <property type="entry name" value="Acetyltransf_10"/>
    <property type="match status" value="1"/>
</dbReference>
<reference evidence="2" key="1">
    <citation type="submission" date="2022-06" db="EMBL/GenBank/DDBJ databases">
        <title>Gramella sediminis sp. nov., isolated from deep-sea sediment of the Indian Ocean.</title>
        <authorList>
            <person name="Yang L."/>
        </authorList>
    </citation>
    <scope>NUCLEOTIDE SEQUENCE</scope>
    <source>
        <strain evidence="2">HMD3159</strain>
    </source>
</reference>
<dbReference type="EMBL" id="JAMSCK010000002">
    <property type="protein sequence ID" value="MCM8568621.1"/>
    <property type="molecule type" value="Genomic_DNA"/>
</dbReference>
<keyword evidence="3" id="KW-1185">Reference proteome</keyword>
<dbReference type="CDD" id="cd04301">
    <property type="entry name" value="NAT_SF"/>
    <property type="match status" value="1"/>
</dbReference>
<dbReference type="PROSITE" id="PS51186">
    <property type="entry name" value="GNAT"/>
    <property type="match status" value="1"/>
</dbReference>
<dbReference type="RefSeq" id="WP_252111023.1">
    <property type="nucleotide sequence ID" value="NZ_JAMSCK010000002.1"/>
</dbReference>
<dbReference type="PANTHER" id="PTHR43233">
    <property type="entry name" value="FAMILY N-ACETYLTRANSFERASE, PUTATIVE (AFU_ORTHOLOGUE AFUA_6G03350)-RELATED"/>
    <property type="match status" value="1"/>
</dbReference>
<gene>
    <name evidence="2" type="ORF">NE848_04475</name>
</gene>
<evidence type="ECO:0000259" key="1">
    <source>
        <dbReference type="PROSITE" id="PS51186"/>
    </source>
</evidence>
<dbReference type="InterPro" id="IPR000182">
    <property type="entry name" value="GNAT_dom"/>
</dbReference>
<proteinExistence type="predicted"/>
<dbReference type="PANTHER" id="PTHR43233:SF1">
    <property type="entry name" value="FAMILY N-ACETYLTRANSFERASE, PUTATIVE (AFU_ORTHOLOGUE AFUA_6G03350)-RELATED"/>
    <property type="match status" value="1"/>
</dbReference>
<dbReference type="InterPro" id="IPR053144">
    <property type="entry name" value="Acetyltransferase_Butenolide"/>
</dbReference>
<evidence type="ECO:0000313" key="2">
    <source>
        <dbReference type="EMBL" id="MCM8568621.1"/>
    </source>
</evidence>
<feature type="domain" description="N-acetyltransferase" evidence="1">
    <location>
        <begin position="9"/>
        <end position="143"/>
    </location>
</feature>
<name>A0ABT0YYR4_9FLAO</name>
<evidence type="ECO:0000313" key="3">
    <source>
        <dbReference type="Proteomes" id="UP001155077"/>
    </source>
</evidence>
<dbReference type="Gene3D" id="3.40.630.30">
    <property type="match status" value="1"/>
</dbReference>
<dbReference type="Proteomes" id="UP001155077">
    <property type="component" value="Unassembled WGS sequence"/>
</dbReference>
<organism evidence="2 3">
    <name type="scientific">Gramella jeungdoensis</name>
    <dbReference type="NCBI Taxonomy" id="708091"/>
    <lineage>
        <taxon>Bacteria</taxon>
        <taxon>Pseudomonadati</taxon>
        <taxon>Bacteroidota</taxon>
        <taxon>Flavobacteriia</taxon>
        <taxon>Flavobacteriales</taxon>
        <taxon>Flavobacteriaceae</taxon>
        <taxon>Christiangramia</taxon>
    </lineage>
</organism>
<dbReference type="SUPFAM" id="SSF55729">
    <property type="entry name" value="Acyl-CoA N-acyltransferases (Nat)"/>
    <property type="match status" value="1"/>
</dbReference>
<dbReference type="InterPro" id="IPR016181">
    <property type="entry name" value="Acyl_CoA_acyltransferase"/>
</dbReference>
<sequence length="143" mass="16222">MNAEDFEIMNIQIEHRNPTLREYQILRGSTGWEELDDTTVEKGLASSLFSVCAIAGGQTVGIGRIVGDGAIYFYIQDVIVMPAFQKMGIGDRIMKELEEWLNKNTYRHSFIGLMAAEGVKDFYTRFGYLERGSSRPGMNKLRK</sequence>
<accession>A0ABT0YYR4</accession>
<comment type="caution">
    <text evidence="2">The sequence shown here is derived from an EMBL/GenBank/DDBJ whole genome shotgun (WGS) entry which is preliminary data.</text>
</comment>